<keyword evidence="3" id="KW-1185">Reference proteome</keyword>
<sequence length="190" mass="21416">MKHFFIVSSTAFLFSSTLWIIWSFFSVQTSLLPNWLASLIYFPHAARVLCIVYFGWRAIPGLYLAEIWGPMFIAPEVYNFNVLFPSLMSVISVSLALGLLNTLDLKLGNTNTSPLNKRNYKHIALITILSAVFNGLFVNFYLSTMNINFFSAIDASIIQVIRFIVGDILGTAIVFIGLATFLRPILVKKY</sequence>
<feature type="transmembrane region" description="Helical" evidence="1">
    <location>
        <begin position="163"/>
        <end position="186"/>
    </location>
</feature>
<dbReference type="Proteomes" id="UP000010310">
    <property type="component" value="Unassembled WGS sequence"/>
</dbReference>
<feature type="transmembrane region" description="Helical" evidence="1">
    <location>
        <begin position="45"/>
        <end position="65"/>
    </location>
</feature>
<keyword evidence="1" id="KW-0812">Transmembrane</keyword>
<comment type="caution">
    <text evidence="2">The sequence shown here is derived from an EMBL/GenBank/DDBJ whole genome shotgun (WGS) entry which is preliminary data.</text>
</comment>
<protein>
    <submittedName>
        <fullName evidence="2">Uncharacterized protein</fullName>
    </submittedName>
</protein>
<evidence type="ECO:0000256" key="1">
    <source>
        <dbReference type="SAM" id="Phobius"/>
    </source>
</evidence>
<organism evidence="2 3">
    <name type="scientific">SAR86 cluster bacterium SAR86E</name>
    <dbReference type="NCBI Taxonomy" id="1208365"/>
    <lineage>
        <taxon>Bacteria</taxon>
        <taxon>Pseudomonadati</taxon>
        <taxon>Pseudomonadota</taxon>
        <taxon>Gammaproteobacteria</taxon>
        <taxon>SAR86 cluster</taxon>
    </lineage>
</organism>
<evidence type="ECO:0000313" key="3">
    <source>
        <dbReference type="Proteomes" id="UP000010310"/>
    </source>
</evidence>
<dbReference type="AlphaFoldDB" id="K6H439"/>
<name>K6H439_9GAMM</name>
<keyword evidence="1" id="KW-0472">Membrane</keyword>
<accession>K6H439</accession>
<dbReference type="EMBL" id="AMWX01000001">
    <property type="protein sequence ID" value="EKO37253.1"/>
    <property type="molecule type" value="Genomic_DNA"/>
</dbReference>
<proteinExistence type="predicted"/>
<keyword evidence="1" id="KW-1133">Transmembrane helix</keyword>
<feature type="transmembrane region" description="Helical" evidence="1">
    <location>
        <begin position="120"/>
        <end position="142"/>
    </location>
</feature>
<evidence type="ECO:0000313" key="2">
    <source>
        <dbReference type="EMBL" id="EKO37253.1"/>
    </source>
</evidence>
<dbReference type="STRING" id="1208365.B273_0244"/>
<reference evidence="2 3" key="1">
    <citation type="submission" date="2012-09" db="EMBL/GenBank/DDBJ databases">
        <authorList>
            <person name="Dupont C.L."/>
            <person name="Rusch D.B."/>
            <person name="Lombardo M.-J."/>
            <person name="Novotny M."/>
            <person name="Yee-Greenbaum J."/>
            <person name="Laskin R."/>
        </authorList>
    </citation>
    <scope>NUCLEOTIDE SEQUENCE [LARGE SCALE GENOMIC DNA]</scope>
    <source>
        <strain evidence="2">SAR86E</strain>
    </source>
</reference>
<gene>
    <name evidence="2" type="ORF">B273_0244</name>
</gene>
<feature type="transmembrane region" description="Helical" evidence="1">
    <location>
        <begin position="77"/>
        <end position="100"/>
    </location>
</feature>
<feature type="transmembrane region" description="Helical" evidence="1">
    <location>
        <begin position="5"/>
        <end position="25"/>
    </location>
</feature>